<reference evidence="1" key="3">
    <citation type="submission" date="2021-03" db="EMBL/GenBank/DDBJ databases">
        <title>Acinetobacter spp. whole-genome sequenced from Terengganu.</title>
        <authorList>
            <person name="Mohd Rani F."/>
        </authorList>
    </citation>
    <scope>NUCLEOTIDE SEQUENCE</scope>
    <source>
        <strain evidence="1">AC1502</strain>
    </source>
</reference>
<dbReference type="Proteomes" id="UP000670925">
    <property type="component" value="Unassembled WGS sequence"/>
</dbReference>
<evidence type="ECO:0000313" key="3">
    <source>
        <dbReference type="EMBL" id="QBQ15232.1"/>
    </source>
</evidence>
<evidence type="ECO:0000313" key="1">
    <source>
        <dbReference type="EMBL" id="MBO3659328.1"/>
    </source>
</evidence>
<dbReference type="InterPro" id="IPR025293">
    <property type="entry name" value="YfiR/HmsC-like"/>
</dbReference>
<reference evidence="3 4" key="1">
    <citation type="submission" date="2019-03" db="EMBL/GenBank/DDBJ databases">
        <title>Complete genome sequence of two outbreak-associated Acinetobacter haemolyticus strains.</title>
        <authorList>
            <person name="Bai L."/>
            <person name="Zhang S.-C."/>
            <person name="Deng Y."/>
            <person name="Song C.-C."/>
            <person name="Kang G.-B."/>
            <person name="Dong Y."/>
            <person name="Wang Y."/>
            <person name="Gao F."/>
            <person name="Huang H."/>
        </authorList>
    </citation>
    <scope>NUCLEOTIDE SEQUENCE [LARGE SCALE GENOMIC DNA]</scope>
    <source>
        <strain evidence="3 4">TJR01</strain>
    </source>
</reference>
<dbReference type="KEGG" id="ahl:AHTJS_02600"/>
<dbReference type="Pfam" id="PF13689">
    <property type="entry name" value="DUF4154"/>
    <property type="match status" value="1"/>
</dbReference>
<accession>A0A1L6KK21</accession>
<protein>
    <submittedName>
        <fullName evidence="2">DUF4154 domain-containing protein</fullName>
    </submittedName>
    <submittedName>
        <fullName evidence="1">YfiR family protein</fullName>
    </submittedName>
</protein>
<evidence type="ECO:0000313" key="2">
    <source>
        <dbReference type="EMBL" id="NAR73286.1"/>
    </source>
</evidence>
<evidence type="ECO:0000313" key="5">
    <source>
        <dbReference type="Proteomes" id="UP000451048"/>
    </source>
</evidence>
<dbReference type="RefSeq" id="WP_004640879.1">
    <property type="nucleotide sequence ID" value="NZ_BBSE01000074.1"/>
</dbReference>
<dbReference type="OrthoDB" id="7355447at2"/>
<dbReference type="EMBL" id="CP038009">
    <property type="protein sequence ID" value="QBQ15232.1"/>
    <property type="molecule type" value="Genomic_DNA"/>
</dbReference>
<organism evidence="2 5">
    <name type="scientific">Acinetobacter haemolyticus</name>
    <dbReference type="NCBI Taxonomy" id="29430"/>
    <lineage>
        <taxon>Bacteria</taxon>
        <taxon>Pseudomonadati</taxon>
        <taxon>Pseudomonadota</taxon>
        <taxon>Gammaproteobacteria</taxon>
        <taxon>Moraxellales</taxon>
        <taxon>Moraxellaceae</taxon>
        <taxon>Acinetobacter</taxon>
    </lineage>
</organism>
<dbReference type="AlphaFoldDB" id="A0A1L6KK21"/>
<dbReference type="Proteomes" id="UP000294395">
    <property type="component" value="Chromosome"/>
</dbReference>
<dbReference type="EMBL" id="JAGFOT010000018">
    <property type="protein sequence ID" value="MBO3659328.1"/>
    <property type="molecule type" value="Genomic_DNA"/>
</dbReference>
<reference evidence="2 5" key="2">
    <citation type="submission" date="2019-12" db="EMBL/GenBank/DDBJ databases">
        <title>Acinetobacter haemolyticus comparative genomics.</title>
        <authorList>
            <person name="Castro-Jaimes S."/>
            <person name="Bello-Lopez E."/>
            <person name="Velazquez-Acosta C."/>
            <person name="Volkow-Fernandez P."/>
            <person name="Lozano-Zarain P."/>
            <person name="Castillo Ramirez S."/>
            <person name="Cevallos M.A."/>
        </authorList>
    </citation>
    <scope>NUCLEOTIDE SEQUENCE [LARGE SCALE GENOMIC DNA]</scope>
    <source>
        <strain evidence="2 5">AN10</strain>
    </source>
</reference>
<name>A0A1L6KK21_ACIHA</name>
<dbReference type="EMBL" id="WTTO01000015">
    <property type="protein sequence ID" value="NAR73286.1"/>
    <property type="molecule type" value="Genomic_DNA"/>
</dbReference>
<dbReference type="GeneID" id="56328106"/>
<gene>
    <name evidence="3" type="ORF">AHTJR_02550</name>
    <name evidence="2" type="ORF">GPS52_07205</name>
    <name evidence="1" type="ORF">J5N55_14720</name>
</gene>
<evidence type="ECO:0000313" key="4">
    <source>
        <dbReference type="Proteomes" id="UP000294395"/>
    </source>
</evidence>
<proteinExistence type="predicted"/>
<dbReference type="Proteomes" id="UP000451048">
    <property type="component" value="Unassembled WGS sequence"/>
</dbReference>
<dbReference type="STRING" id="29430.AHTJS_02600"/>
<sequence>MISISPFSHAISSHSFYELTLSILSYSKWPNTTRPTICVLDNNEAASQFQVNIRQLAYDYQVQAIATKDFTKTDCNVVYFSTTTPQQQQNLIQAHPSRSLLSLSTNNPACEIGSIFCLYSRQTFSSFKVNLDALSASKVHIDPRVLLLAKNTE</sequence>